<dbReference type="PANTHER" id="PTHR46041:SF2">
    <property type="entry name" value="MITOCHONDRIAL INNER MEMBRANE PROTEASE SUBUNIT 2"/>
    <property type="match status" value="1"/>
</dbReference>
<dbReference type="GO" id="GO:0006465">
    <property type="term" value="P:signal peptide processing"/>
    <property type="evidence" value="ECO:0007669"/>
    <property type="project" value="InterPro"/>
</dbReference>
<dbReference type="Gramene" id="ERN09773">
    <property type="protein sequence ID" value="ERN09773"/>
    <property type="gene ID" value="AMTR_s00029p00239390"/>
</dbReference>
<evidence type="ECO:0000256" key="1">
    <source>
        <dbReference type="ARBA" id="ARBA00004434"/>
    </source>
</evidence>
<keyword evidence="14" id="KW-1185">Reference proteome</keyword>
<proteinExistence type="inferred from homology"/>
<keyword evidence="8" id="KW-1133">Transmembrane helix</keyword>
<evidence type="ECO:0000256" key="9">
    <source>
        <dbReference type="ARBA" id="ARBA00023128"/>
    </source>
</evidence>
<evidence type="ECO:0000256" key="2">
    <source>
        <dbReference type="ARBA" id="ARBA00007066"/>
    </source>
</evidence>
<dbReference type="STRING" id="13333.W1PNZ2"/>
<dbReference type="FunFam" id="2.10.109.10:FF:000005">
    <property type="entry name" value="Mitochondrial inner membrane protease subunit"/>
    <property type="match status" value="1"/>
</dbReference>
<dbReference type="NCBIfam" id="TIGR02227">
    <property type="entry name" value="sigpep_I_bact"/>
    <property type="match status" value="1"/>
</dbReference>
<dbReference type="GO" id="GO:0006627">
    <property type="term" value="P:protein processing involved in protein targeting to mitochondrion"/>
    <property type="evidence" value="ECO:0000318"/>
    <property type="project" value="GO_Central"/>
</dbReference>
<dbReference type="PROSITE" id="PS00760">
    <property type="entry name" value="SPASE_I_2"/>
    <property type="match status" value="1"/>
</dbReference>
<keyword evidence="6" id="KW-0999">Mitochondrion inner membrane</keyword>
<feature type="domain" description="Peptidase S26" evidence="12">
    <location>
        <begin position="14"/>
        <end position="102"/>
    </location>
</feature>
<evidence type="ECO:0000256" key="5">
    <source>
        <dbReference type="ARBA" id="ARBA00022692"/>
    </source>
</evidence>
<keyword evidence="10" id="KW-0472">Membrane</keyword>
<dbReference type="GO" id="GO:0004252">
    <property type="term" value="F:serine-type endopeptidase activity"/>
    <property type="evidence" value="ECO:0007669"/>
    <property type="project" value="InterPro"/>
</dbReference>
<dbReference type="PRINTS" id="PR00727">
    <property type="entry name" value="LEADERPTASE"/>
</dbReference>
<feature type="active site" evidence="11">
    <location>
        <position position="91"/>
    </location>
</feature>
<dbReference type="CDD" id="cd06530">
    <property type="entry name" value="S26_SPase_I"/>
    <property type="match status" value="1"/>
</dbReference>
<accession>W1PNZ2</accession>
<evidence type="ECO:0000313" key="14">
    <source>
        <dbReference type="Proteomes" id="UP000017836"/>
    </source>
</evidence>
<dbReference type="Gene3D" id="2.10.109.10">
    <property type="entry name" value="Umud Fragment, subunit A"/>
    <property type="match status" value="1"/>
</dbReference>
<evidence type="ECO:0000313" key="13">
    <source>
        <dbReference type="EMBL" id="ERN09773.1"/>
    </source>
</evidence>
<feature type="active site" evidence="11">
    <location>
        <position position="38"/>
    </location>
</feature>
<protein>
    <recommendedName>
        <fullName evidence="3">Mitochondrial inner membrane protease subunit 2</fullName>
    </recommendedName>
</protein>
<keyword evidence="9" id="KW-0496">Mitochondrion</keyword>
<dbReference type="Proteomes" id="UP000017836">
    <property type="component" value="Unassembled WGS sequence"/>
</dbReference>
<keyword evidence="7" id="KW-0378">Hydrolase</keyword>
<dbReference type="InterPro" id="IPR037730">
    <property type="entry name" value="IMP2"/>
</dbReference>
<dbReference type="OMA" id="WIPVIAW"/>
<keyword evidence="4" id="KW-0645">Protease</keyword>
<dbReference type="eggNOG" id="KOG1568">
    <property type="taxonomic scope" value="Eukaryota"/>
</dbReference>
<evidence type="ECO:0000256" key="7">
    <source>
        <dbReference type="ARBA" id="ARBA00022801"/>
    </source>
</evidence>
<dbReference type="InterPro" id="IPR019757">
    <property type="entry name" value="Pept_S26A_signal_pept_1_Lys-AS"/>
</dbReference>
<dbReference type="GO" id="GO:0042720">
    <property type="term" value="C:mitochondrial inner membrane peptidase complex"/>
    <property type="evidence" value="ECO:0000318"/>
    <property type="project" value="GO_Central"/>
</dbReference>
<evidence type="ECO:0000256" key="8">
    <source>
        <dbReference type="ARBA" id="ARBA00022989"/>
    </source>
</evidence>
<sequence length="170" mass="18964">MGTWNFLWFLTKKVATGALIGITVSDRFASIVSINGMSMHPTLTPGSTTLMGWLKGDQVLLEKFCLDKYEFSHGDIVVFKSPSNYKETCIKRLIALPGDWMKVPETYEIIEIPVGHCWVEGDNAASSLDSRTFGPIPLGLIQGRAVCIIWPPERACKVERRIPEGRISSY</sequence>
<organism evidence="13 14">
    <name type="scientific">Amborella trichopoda</name>
    <dbReference type="NCBI Taxonomy" id="13333"/>
    <lineage>
        <taxon>Eukaryota</taxon>
        <taxon>Viridiplantae</taxon>
        <taxon>Streptophyta</taxon>
        <taxon>Embryophyta</taxon>
        <taxon>Tracheophyta</taxon>
        <taxon>Spermatophyta</taxon>
        <taxon>Magnoliopsida</taxon>
        <taxon>Amborellales</taxon>
        <taxon>Amborellaceae</taxon>
        <taxon>Amborella</taxon>
    </lineage>
</organism>
<dbReference type="OrthoDB" id="9996127at2759"/>
<comment type="subcellular location">
    <subcellularLocation>
        <location evidence="1">Mitochondrion inner membrane</location>
        <topology evidence="1">Single-pass membrane protein</topology>
    </subcellularLocation>
</comment>
<dbReference type="GO" id="GO:0004175">
    <property type="term" value="F:endopeptidase activity"/>
    <property type="evidence" value="ECO:0000318"/>
    <property type="project" value="GO_Central"/>
</dbReference>
<reference evidence="14" key="1">
    <citation type="journal article" date="2013" name="Science">
        <title>The Amborella genome and the evolution of flowering plants.</title>
        <authorList>
            <consortium name="Amborella Genome Project"/>
        </authorList>
    </citation>
    <scope>NUCLEOTIDE SEQUENCE [LARGE SCALE GENOMIC DNA]</scope>
</reference>
<name>W1PNZ2_AMBTC</name>
<evidence type="ECO:0000256" key="11">
    <source>
        <dbReference type="PIRSR" id="PIRSR600223-1"/>
    </source>
</evidence>
<comment type="similarity">
    <text evidence="2">Belongs to the peptidase S26 family. IMP2 subfamily.</text>
</comment>
<dbReference type="AlphaFoldDB" id="W1PNZ2"/>
<dbReference type="InterPro" id="IPR019533">
    <property type="entry name" value="Peptidase_S26"/>
</dbReference>
<evidence type="ECO:0000256" key="4">
    <source>
        <dbReference type="ARBA" id="ARBA00022670"/>
    </source>
</evidence>
<dbReference type="KEGG" id="atr:18437932"/>
<dbReference type="InterPro" id="IPR000223">
    <property type="entry name" value="Pept_S26A_signal_pept_1"/>
</dbReference>
<dbReference type="HOGENOM" id="CLU_028723_4_1_1"/>
<evidence type="ECO:0000259" key="12">
    <source>
        <dbReference type="Pfam" id="PF10502"/>
    </source>
</evidence>
<gene>
    <name evidence="13" type="ORF">AMTR_s00029p00239390</name>
</gene>
<keyword evidence="5" id="KW-0812">Transmembrane</keyword>
<feature type="domain" description="Peptidase S26" evidence="12">
    <location>
        <begin position="111"/>
        <end position="150"/>
    </location>
</feature>
<dbReference type="PANTHER" id="PTHR46041">
    <property type="entry name" value="MITOCHONDRIAL INNER MEMBRANE PROTEASE SUBUNIT 2"/>
    <property type="match status" value="1"/>
</dbReference>
<dbReference type="MEROPS" id="S26.002"/>
<evidence type="ECO:0000256" key="6">
    <source>
        <dbReference type="ARBA" id="ARBA00022792"/>
    </source>
</evidence>
<dbReference type="EMBL" id="KI392980">
    <property type="protein sequence ID" value="ERN09773.1"/>
    <property type="molecule type" value="Genomic_DNA"/>
</dbReference>
<dbReference type="SUPFAM" id="SSF51306">
    <property type="entry name" value="LexA/Signal peptidase"/>
    <property type="match status" value="1"/>
</dbReference>
<evidence type="ECO:0000256" key="3">
    <source>
        <dbReference type="ARBA" id="ARBA00013650"/>
    </source>
</evidence>
<dbReference type="Pfam" id="PF10502">
    <property type="entry name" value="Peptidase_S26"/>
    <property type="match status" value="2"/>
</dbReference>
<dbReference type="InterPro" id="IPR036286">
    <property type="entry name" value="LexA/Signal_pep-like_sf"/>
</dbReference>
<evidence type="ECO:0000256" key="10">
    <source>
        <dbReference type="ARBA" id="ARBA00023136"/>
    </source>
</evidence>